<evidence type="ECO:0000313" key="3">
    <source>
        <dbReference type="Proteomes" id="UP001153269"/>
    </source>
</evidence>
<proteinExistence type="predicted"/>
<dbReference type="AlphaFoldDB" id="A0A9N7TJW6"/>
<name>A0A9N7TJW6_PLEPL</name>
<feature type="region of interest" description="Disordered" evidence="1">
    <location>
        <begin position="32"/>
        <end position="51"/>
    </location>
</feature>
<organism evidence="2 3">
    <name type="scientific">Pleuronectes platessa</name>
    <name type="common">European plaice</name>
    <dbReference type="NCBI Taxonomy" id="8262"/>
    <lineage>
        <taxon>Eukaryota</taxon>
        <taxon>Metazoa</taxon>
        <taxon>Chordata</taxon>
        <taxon>Craniata</taxon>
        <taxon>Vertebrata</taxon>
        <taxon>Euteleostomi</taxon>
        <taxon>Actinopterygii</taxon>
        <taxon>Neopterygii</taxon>
        <taxon>Teleostei</taxon>
        <taxon>Neoteleostei</taxon>
        <taxon>Acanthomorphata</taxon>
        <taxon>Carangaria</taxon>
        <taxon>Pleuronectiformes</taxon>
        <taxon>Pleuronectoidei</taxon>
        <taxon>Pleuronectidae</taxon>
        <taxon>Pleuronectes</taxon>
    </lineage>
</organism>
<reference evidence="2" key="1">
    <citation type="submission" date="2020-03" db="EMBL/GenBank/DDBJ databases">
        <authorList>
            <person name="Weist P."/>
        </authorList>
    </citation>
    <scope>NUCLEOTIDE SEQUENCE</scope>
</reference>
<evidence type="ECO:0000256" key="1">
    <source>
        <dbReference type="SAM" id="MobiDB-lite"/>
    </source>
</evidence>
<comment type="caution">
    <text evidence="2">The sequence shown here is derived from an EMBL/GenBank/DDBJ whole genome shotgun (WGS) entry which is preliminary data.</text>
</comment>
<dbReference type="Proteomes" id="UP001153269">
    <property type="component" value="Unassembled WGS sequence"/>
</dbReference>
<dbReference type="EMBL" id="CADEAL010000104">
    <property type="protein sequence ID" value="CAB1414415.1"/>
    <property type="molecule type" value="Genomic_DNA"/>
</dbReference>
<evidence type="ECO:0000313" key="2">
    <source>
        <dbReference type="EMBL" id="CAB1414415.1"/>
    </source>
</evidence>
<keyword evidence="3" id="KW-1185">Reference proteome</keyword>
<sequence>MHSADTPYFLWRRCKFVLTFTAWPASVKSAEKQKGHSHLHPAPPPFPSSGVTPDPTIPLKLNPCFCVEAMRASSVLTTLWISLGKGPERRMLDKAEIHYGNTSHSLHGTVETLSSSFSSRLLHPQCKEDTQHNCFLAGSSDFLESSYRKLGLLRKATGRLTACECVGTAKGLTAAPAAR</sequence>
<accession>A0A9N7TJW6</accession>
<protein>
    <submittedName>
        <fullName evidence="2">Uncharacterized protein</fullName>
    </submittedName>
</protein>
<gene>
    <name evidence="2" type="ORF">PLEPLA_LOCUS2124</name>
</gene>